<dbReference type="PANTHER" id="PTHR24305">
    <property type="entry name" value="CYTOCHROME P450"/>
    <property type="match status" value="1"/>
</dbReference>
<organism evidence="4 5">
    <name type="scientific">Cyphellophora attinorum</name>
    <dbReference type="NCBI Taxonomy" id="1664694"/>
    <lineage>
        <taxon>Eukaryota</taxon>
        <taxon>Fungi</taxon>
        <taxon>Dikarya</taxon>
        <taxon>Ascomycota</taxon>
        <taxon>Pezizomycotina</taxon>
        <taxon>Eurotiomycetes</taxon>
        <taxon>Chaetothyriomycetidae</taxon>
        <taxon>Chaetothyriales</taxon>
        <taxon>Cyphellophoraceae</taxon>
        <taxon>Cyphellophora</taxon>
    </lineage>
</organism>
<feature type="transmembrane region" description="Helical" evidence="3">
    <location>
        <begin position="12"/>
        <end position="34"/>
    </location>
</feature>
<sequence length="489" mass="55361">MLSMTSIRTDPGILHSLVRAAWILLAASVLRFIYRAQRGPLARLPGPEISKWTGAVMIYHWLTGQGVDYVAHLHDKYGPVVRVTPDHADFADLSALKEIHRVGGRFVKSDFYRRLVPFGTNVFAQTDPRLHASRRRLLASPISDSSLRTFEDVVNARVVFALDQAAGEMRQRGVADMFKWWLFMATDIIGELSFGESFKMLEHGEKNQYSSDLEQLASFQPFRTTFPTLVKLASHLSLPFFGKIAAAGRRIGQYSQASIDRYRALLQRTDEKAPQTLFSKIWADKELTPDDIRSEAQGYIVAGSDTTAVTLTYLVYNVCQDERVRQRLLEELASLPTDFRDADVRNLPYLDQVVTETLRLNAPVAASLERTAPPEGARLAGYDIPGGVIVSTQAYTLHRSKKIFEDPHKFNPDRWRTPSAEMKDSMMPFGGGARRIHLAKMELRLATARFFTRFPATRLSRQDGMSEKDMEQVHFFLMAPRGHRLLVEL</sequence>
<dbReference type="PRINTS" id="PR00385">
    <property type="entry name" value="P450"/>
</dbReference>
<dbReference type="STRING" id="1664694.A0A0N1HLC3"/>
<keyword evidence="4" id="KW-0503">Monooxygenase</keyword>
<dbReference type="Pfam" id="PF00067">
    <property type="entry name" value="p450"/>
    <property type="match status" value="1"/>
</dbReference>
<keyword evidence="3" id="KW-1133">Transmembrane helix</keyword>
<comment type="similarity">
    <text evidence="1">Belongs to the cytochrome P450 family.</text>
</comment>
<name>A0A0N1HLC3_9EURO</name>
<evidence type="ECO:0000313" key="5">
    <source>
        <dbReference type="Proteomes" id="UP000038010"/>
    </source>
</evidence>
<keyword evidence="3" id="KW-0812">Transmembrane</keyword>
<dbReference type="InterPro" id="IPR036396">
    <property type="entry name" value="Cyt_P450_sf"/>
</dbReference>
<evidence type="ECO:0000256" key="1">
    <source>
        <dbReference type="ARBA" id="ARBA00010617"/>
    </source>
</evidence>
<dbReference type="EMBL" id="LFJN01000042">
    <property type="protein sequence ID" value="KPI35287.1"/>
    <property type="molecule type" value="Genomic_DNA"/>
</dbReference>
<proteinExistence type="inferred from homology"/>
<dbReference type="InterPro" id="IPR001128">
    <property type="entry name" value="Cyt_P450"/>
</dbReference>
<dbReference type="GO" id="GO:0016705">
    <property type="term" value="F:oxidoreductase activity, acting on paired donors, with incorporation or reduction of molecular oxygen"/>
    <property type="evidence" value="ECO:0007669"/>
    <property type="project" value="InterPro"/>
</dbReference>
<dbReference type="OrthoDB" id="1470350at2759"/>
<dbReference type="Gene3D" id="1.10.630.10">
    <property type="entry name" value="Cytochrome P450"/>
    <property type="match status" value="1"/>
</dbReference>
<keyword evidence="3" id="KW-0472">Membrane</keyword>
<dbReference type="GO" id="GO:0020037">
    <property type="term" value="F:heme binding"/>
    <property type="evidence" value="ECO:0007669"/>
    <property type="project" value="InterPro"/>
</dbReference>
<dbReference type="GO" id="GO:0005506">
    <property type="term" value="F:iron ion binding"/>
    <property type="evidence" value="ECO:0007669"/>
    <property type="project" value="InterPro"/>
</dbReference>
<accession>A0A0N1HLC3</accession>
<dbReference type="VEuPathDB" id="FungiDB:AB675_3770"/>
<reference evidence="4 5" key="1">
    <citation type="submission" date="2015-06" db="EMBL/GenBank/DDBJ databases">
        <title>Draft genome of the ant-associated black yeast Phialophora attae CBS 131958.</title>
        <authorList>
            <person name="Moreno L.F."/>
            <person name="Stielow B.J."/>
            <person name="de Hoog S."/>
            <person name="Vicente V.A."/>
            <person name="Weiss V.A."/>
            <person name="de Vries M."/>
            <person name="Cruz L.M."/>
            <person name="Souza E.M."/>
        </authorList>
    </citation>
    <scope>NUCLEOTIDE SEQUENCE [LARGE SCALE GENOMIC DNA]</scope>
    <source>
        <strain evidence="4 5">CBS 131958</strain>
    </source>
</reference>
<dbReference type="PANTHER" id="PTHR24305:SF96">
    <property type="entry name" value="CYTOCHROME P450 MONOOXYGENASE STCB-RELATED"/>
    <property type="match status" value="1"/>
</dbReference>
<dbReference type="InterPro" id="IPR050121">
    <property type="entry name" value="Cytochrome_P450_monoxygenase"/>
</dbReference>
<comment type="caution">
    <text evidence="4">The sequence shown here is derived from an EMBL/GenBank/DDBJ whole genome shotgun (WGS) entry which is preliminary data.</text>
</comment>
<dbReference type="PRINTS" id="PR00463">
    <property type="entry name" value="EP450I"/>
</dbReference>
<dbReference type="Proteomes" id="UP000038010">
    <property type="component" value="Unassembled WGS sequence"/>
</dbReference>
<dbReference type="GeneID" id="28735730"/>
<dbReference type="InterPro" id="IPR002401">
    <property type="entry name" value="Cyt_P450_E_grp-I"/>
</dbReference>
<dbReference type="RefSeq" id="XP_017995250.1">
    <property type="nucleotide sequence ID" value="XM_018143850.1"/>
</dbReference>
<dbReference type="GO" id="GO:0004497">
    <property type="term" value="F:monooxygenase activity"/>
    <property type="evidence" value="ECO:0007669"/>
    <property type="project" value="UniProtKB-KW"/>
</dbReference>
<keyword evidence="2" id="KW-0560">Oxidoreductase</keyword>
<evidence type="ECO:0000256" key="2">
    <source>
        <dbReference type="ARBA" id="ARBA00023002"/>
    </source>
</evidence>
<keyword evidence="5" id="KW-1185">Reference proteome</keyword>
<evidence type="ECO:0000256" key="3">
    <source>
        <dbReference type="SAM" id="Phobius"/>
    </source>
</evidence>
<dbReference type="AlphaFoldDB" id="A0A0N1HLC3"/>
<dbReference type="SUPFAM" id="SSF48264">
    <property type="entry name" value="Cytochrome P450"/>
    <property type="match status" value="1"/>
</dbReference>
<gene>
    <name evidence="4" type="ORF">AB675_3770</name>
</gene>
<protein>
    <submittedName>
        <fullName evidence="4">Putative sterigmatocystin biosynthesis monooxygenase STCB</fullName>
    </submittedName>
</protein>
<evidence type="ECO:0000313" key="4">
    <source>
        <dbReference type="EMBL" id="KPI35287.1"/>
    </source>
</evidence>
<dbReference type="CDD" id="cd11059">
    <property type="entry name" value="CYP_fungal"/>
    <property type="match status" value="1"/>
</dbReference>